<dbReference type="Gene3D" id="3.30.565.10">
    <property type="entry name" value="Histidine kinase-like ATPase, C-terminal domain"/>
    <property type="match status" value="1"/>
</dbReference>
<dbReference type="InterPro" id="IPR036097">
    <property type="entry name" value="HisK_dim/P_sf"/>
</dbReference>
<comment type="catalytic activity">
    <reaction evidence="1">
        <text>ATP + protein L-histidine = ADP + protein N-phospho-L-histidine.</text>
        <dbReference type="EC" id="2.7.13.3"/>
    </reaction>
</comment>
<dbReference type="STRING" id="1805209.AUJ73_04420"/>
<dbReference type="SUPFAM" id="SSF55874">
    <property type="entry name" value="ATPase domain of HSP90 chaperone/DNA topoisomerase II/histidine kinase"/>
    <property type="match status" value="1"/>
</dbReference>
<dbReference type="AlphaFoldDB" id="A0A1J4TML2"/>
<dbReference type="Proteomes" id="UP000183120">
    <property type="component" value="Unassembled WGS sequence"/>
</dbReference>
<keyword evidence="7" id="KW-0812">Transmembrane</keyword>
<dbReference type="GO" id="GO:0016036">
    <property type="term" value="P:cellular response to phosphate starvation"/>
    <property type="evidence" value="ECO:0007669"/>
    <property type="project" value="TreeGrafter"/>
</dbReference>
<evidence type="ECO:0000259" key="8">
    <source>
        <dbReference type="PROSITE" id="PS50109"/>
    </source>
</evidence>
<dbReference type="InterPro" id="IPR036890">
    <property type="entry name" value="HATPase_C_sf"/>
</dbReference>
<dbReference type="EMBL" id="MNUY01000070">
    <property type="protein sequence ID" value="OIO13042.1"/>
    <property type="molecule type" value="Genomic_DNA"/>
</dbReference>
<proteinExistence type="predicted"/>
<protein>
    <recommendedName>
        <fullName evidence="2">histidine kinase</fullName>
        <ecNumber evidence="2">2.7.13.3</ecNumber>
    </recommendedName>
</protein>
<dbReference type="CDD" id="cd00082">
    <property type="entry name" value="HisKA"/>
    <property type="match status" value="1"/>
</dbReference>
<accession>A0A1J4TML2</accession>
<evidence type="ECO:0000256" key="3">
    <source>
        <dbReference type="ARBA" id="ARBA00022553"/>
    </source>
</evidence>
<dbReference type="SMART" id="SM00388">
    <property type="entry name" value="HisKA"/>
    <property type="match status" value="1"/>
</dbReference>
<dbReference type="GO" id="GO:0005886">
    <property type="term" value="C:plasma membrane"/>
    <property type="evidence" value="ECO:0007669"/>
    <property type="project" value="TreeGrafter"/>
</dbReference>
<keyword evidence="3" id="KW-0597">Phosphoprotein</keyword>
<organism evidence="9 10">
    <name type="scientific">Candidatus Gottesmanbacteria bacterium CG1_02_37_22</name>
    <dbReference type="NCBI Taxonomy" id="1805209"/>
    <lineage>
        <taxon>Bacteria</taxon>
        <taxon>Candidatus Gottesmaniibacteriota</taxon>
    </lineage>
</organism>
<evidence type="ECO:0000313" key="9">
    <source>
        <dbReference type="EMBL" id="OIO13042.1"/>
    </source>
</evidence>
<dbReference type="InterPro" id="IPR004358">
    <property type="entry name" value="Sig_transdc_His_kin-like_C"/>
</dbReference>
<evidence type="ECO:0000256" key="7">
    <source>
        <dbReference type="SAM" id="Phobius"/>
    </source>
</evidence>
<dbReference type="PROSITE" id="PS50109">
    <property type="entry name" value="HIS_KIN"/>
    <property type="match status" value="1"/>
</dbReference>
<comment type="caution">
    <text evidence="9">The sequence shown here is derived from an EMBL/GenBank/DDBJ whole genome shotgun (WGS) entry which is preliminary data.</text>
</comment>
<dbReference type="PANTHER" id="PTHR45453">
    <property type="entry name" value="PHOSPHATE REGULON SENSOR PROTEIN PHOR"/>
    <property type="match status" value="1"/>
</dbReference>
<keyword evidence="4" id="KW-0808">Transferase</keyword>
<name>A0A1J4TML2_9BACT</name>
<dbReference type="EC" id="2.7.13.3" evidence="2"/>
<feature type="transmembrane region" description="Helical" evidence="7">
    <location>
        <begin position="81"/>
        <end position="102"/>
    </location>
</feature>
<feature type="transmembrane region" description="Helical" evidence="7">
    <location>
        <begin position="12"/>
        <end position="32"/>
    </location>
</feature>
<dbReference type="InterPro" id="IPR050351">
    <property type="entry name" value="BphY/WalK/GraS-like"/>
</dbReference>
<dbReference type="Gene3D" id="1.10.287.130">
    <property type="match status" value="1"/>
</dbReference>
<dbReference type="Pfam" id="PF02518">
    <property type="entry name" value="HATPase_c"/>
    <property type="match status" value="1"/>
</dbReference>
<gene>
    <name evidence="9" type="ORF">AUJ73_04420</name>
</gene>
<evidence type="ECO:0000313" key="10">
    <source>
        <dbReference type="Proteomes" id="UP000183120"/>
    </source>
</evidence>
<dbReference type="SUPFAM" id="SSF47384">
    <property type="entry name" value="Homodimeric domain of signal transducing histidine kinase"/>
    <property type="match status" value="1"/>
</dbReference>
<dbReference type="SMART" id="SM00387">
    <property type="entry name" value="HATPase_c"/>
    <property type="match status" value="1"/>
</dbReference>
<reference evidence="9 10" key="1">
    <citation type="journal article" date="2016" name="Environ. Microbiol.">
        <title>Genomic resolution of a cold subsurface aquifer community provides metabolic insights for novel microbes adapted to high CO concentrations.</title>
        <authorList>
            <person name="Probst A.J."/>
            <person name="Castelle C.J."/>
            <person name="Singh A."/>
            <person name="Brown C.T."/>
            <person name="Anantharaman K."/>
            <person name="Sharon I."/>
            <person name="Hug L.A."/>
            <person name="Burstein D."/>
            <person name="Emerson J.B."/>
            <person name="Thomas B.C."/>
            <person name="Banfield J.F."/>
        </authorList>
    </citation>
    <scope>NUCLEOTIDE SEQUENCE [LARGE SCALE GENOMIC DNA]</scope>
    <source>
        <strain evidence="9">CG1_02_37_22</strain>
    </source>
</reference>
<dbReference type="InterPro" id="IPR003594">
    <property type="entry name" value="HATPase_dom"/>
</dbReference>
<keyword evidence="5" id="KW-0418">Kinase</keyword>
<evidence type="ECO:0000256" key="6">
    <source>
        <dbReference type="ARBA" id="ARBA00023012"/>
    </source>
</evidence>
<evidence type="ECO:0000256" key="1">
    <source>
        <dbReference type="ARBA" id="ARBA00000085"/>
    </source>
</evidence>
<evidence type="ECO:0000256" key="2">
    <source>
        <dbReference type="ARBA" id="ARBA00012438"/>
    </source>
</evidence>
<dbReference type="GO" id="GO:0004721">
    <property type="term" value="F:phosphoprotein phosphatase activity"/>
    <property type="evidence" value="ECO:0007669"/>
    <property type="project" value="TreeGrafter"/>
</dbReference>
<dbReference type="InterPro" id="IPR005467">
    <property type="entry name" value="His_kinase_dom"/>
</dbReference>
<evidence type="ECO:0000256" key="5">
    <source>
        <dbReference type="ARBA" id="ARBA00022777"/>
    </source>
</evidence>
<keyword evidence="7" id="KW-0472">Membrane</keyword>
<dbReference type="PANTHER" id="PTHR45453:SF1">
    <property type="entry name" value="PHOSPHATE REGULON SENSOR PROTEIN PHOR"/>
    <property type="match status" value="1"/>
</dbReference>
<dbReference type="FunFam" id="3.30.565.10:FF:000006">
    <property type="entry name" value="Sensor histidine kinase WalK"/>
    <property type="match status" value="1"/>
</dbReference>
<dbReference type="PRINTS" id="PR00344">
    <property type="entry name" value="BCTRLSENSOR"/>
</dbReference>
<dbReference type="InterPro" id="IPR003661">
    <property type="entry name" value="HisK_dim/P_dom"/>
</dbReference>
<dbReference type="Pfam" id="PF00512">
    <property type="entry name" value="HisKA"/>
    <property type="match status" value="1"/>
</dbReference>
<keyword evidence="7" id="KW-1133">Transmembrane helix</keyword>
<feature type="domain" description="Histidine kinase" evidence="8">
    <location>
        <begin position="122"/>
        <end position="339"/>
    </location>
</feature>
<keyword evidence="6" id="KW-0902">Two-component regulatory system</keyword>
<evidence type="ECO:0000256" key="4">
    <source>
        <dbReference type="ARBA" id="ARBA00022679"/>
    </source>
</evidence>
<dbReference type="GO" id="GO:0000155">
    <property type="term" value="F:phosphorelay sensor kinase activity"/>
    <property type="evidence" value="ECO:0007669"/>
    <property type="project" value="InterPro"/>
</dbReference>
<sequence>MFHSARITLTLWYLAIIMFISILFSLVIYSGIDSELLRFERLHSLRIEKEQEGDSILPPLPRRLAKIDPEMIKETRNRLSFVLIIINLGILVISGGAAYFLAGRTLVPIKEMVEEQDRFITDASHELRTPLTSLRSEIEVNLRDKNLSLKGAKELLISNLEEVVNIQSLTDSLMELAQYQKKNGSYPFEELSLLKIIKKAQDKISAFAKTEHISLRNEARDFVFEGNKHSLTELIVILLDNAVKYSPKNTKVTIISGKNDHTITVSIKDEGMGINQKDLPFVFKRFYRADKARSKDKATGYGLGLAIAKKIVEVHNGKISVESKLNQGTVFHIQLPIRQHKNLF</sequence>